<organism evidence="6 7">
    <name type="scientific">Leucobacter komagatae</name>
    <dbReference type="NCBI Taxonomy" id="55969"/>
    <lineage>
        <taxon>Bacteria</taxon>
        <taxon>Bacillati</taxon>
        <taxon>Actinomycetota</taxon>
        <taxon>Actinomycetes</taxon>
        <taxon>Micrococcales</taxon>
        <taxon>Microbacteriaceae</taxon>
        <taxon>Leucobacter</taxon>
    </lineage>
</organism>
<dbReference type="InterPro" id="IPR050829">
    <property type="entry name" value="CorA_MIT"/>
</dbReference>
<evidence type="ECO:0000313" key="6">
    <source>
        <dbReference type="EMBL" id="TQL43601.1"/>
    </source>
</evidence>
<dbReference type="PANTHER" id="PTHR47685:SF1">
    <property type="entry name" value="MAGNESIUM TRANSPORT PROTEIN CORA"/>
    <property type="match status" value="1"/>
</dbReference>
<dbReference type="SUPFAM" id="SSF144083">
    <property type="entry name" value="Magnesium transport protein CorA, transmembrane region"/>
    <property type="match status" value="1"/>
</dbReference>
<comment type="caution">
    <text evidence="6">The sequence shown here is derived from an EMBL/GenBank/DDBJ whole genome shotgun (WGS) entry which is preliminary data.</text>
</comment>
<evidence type="ECO:0000256" key="4">
    <source>
        <dbReference type="ARBA" id="ARBA00023136"/>
    </source>
</evidence>
<protein>
    <submittedName>
        <fullName evidence="6">Magnesium transporter</fullName>
    </submittedName>
</protein>
<dbReference type="AlphaFoldDB" id="A0A542Y687"/>
<name>A0A542Y687_9MICO</name>
<evidence type="ECO:0000313" key="7">
    <source>
        <dbReference type="Proteomes" id="UP000319094"/>
    </source>
</evidence>
<dbReference type="InterPro" id="IPR045863">
    <property type="entry name" value="CorA_TM1_TM2"/>
</dbReference>
<dbReference type="GO" id="GO:0016020">
    <property type="term" value="C:membrane"/>
    <property type="evidence" value="ECO:0007669"/>
    <property type="project" value="UniProtKB-SubCell"/>
</dbReference>
<evidence type="ECO:0000256" key="2">
    <source>
        <dbReference type="ARBA" id="ARBA00022692"/>
    </source>
</evidence>
<dbReference type="EMBL" id="VFON01000001">
    <property type="protein sequence ID" value="TQL43601.1"/>
    <property type="molecule type" value="Genomic_DNA"/>
</dbReference>
<dbReference type="PANTHER" id="PTHR47685">
    <property type="entry name" value="MAGNESIUM TRANSPORT PROTEIN CORA"/>
    <property type="match status" value="1"/>
</dbReference>
<reference evidence="6 7" key="1">
    <citation type="submission" date="2019-06" db="EMBL/GenBank/DDBJ databases">
        <title>Sequencing the genomes of 1000 actinobacteria strains.</title>
        <authorList>
            <person name="Klenk H.-P."/>
        </authorList>
    </citation>
    <scope>NUCLEOTIDE SEQUENCE [LARGE SCALE GENOMIC DNA]</scope>
    <source>
        <strain evidence="6 7">DSM 8803</strain>
    </source>
</reference>
<proteinExistence type="predicted"/>
<dbReference type="GO" id="GO:0015087">
    <property type="term" value="F:cobalt ion transmembrane transporter activity"/>
    <property type="evidence" value="ECO:0007669"/>
    <property type="project" value="TreeGrafter"/>
</dbReference>
<keyword evidence="3 5" id="KW-1133">Transmembrane helix</keyword>
<evidence type="ECO:0000256" key="5">
    <source>
        <dbReference type="SAM" id="Phobius"/>
    </source>
</evidence>
<evidence type="ECO:0000256" key="1">
    <source>
        <dbReference type="ARBA" id="ARBA00004141"/>
    </source>
</evidence>
<keyword evidence="4 5" id="KW-0472">Membrane</keyword>
<feature type="transmembrane region" description="Helical" evidence="5">
    <location>
        <begin position="289"/>
        <end position="309"/>
    </location>
</feature>
<dbReference type="RefSeq" id="WP_141886894.1">
    <property type="nucleotide sequence ID" value="NZ_BAAAUY010000017.1"/>
</dbReference>
<dbReference type="Pfam" id="PF01544">
    <property type="entry name" value="CorA"/>
    <property type="match status" value="1"/>
</dbReference>
<dbReference type="InterPro" id="IPR002523">
    <property type="entry name" value="MgTranspt_CorA/ZnTranspt_ZntB"/>
</dbReference>
<feature type="transmembrane region" description="Helical" evidence="5">
    <location>
        <begin position="257"/>
        <end position="277"/>
    </location>
</feature>
<dbReference type="Gene3D" id="1.20.58.340">
    <property type="entry name" value="Magnesium transport protein CorA, transmembrane region"/>
    <property type="match status" value="1"/>
</dbReference>
<keyword evidence="2 5" id="KW-0812">Transmembrane</keyword>
<dbReference type="GO" id="GO:0015095">
    <property type="term" value="F:magnesium ion transmembrane transporter activity"/>
    <property type="evidence" value="ECO:0007669"/>
    <property type="project" value="TreeGrafter"/>
</dbReference>
<dbReference type="OrthoDB" id="9803416at2"/>
<gene>
    <name evidence="6" type="ORF">FB468_1627</name>
</gene>
<evidence type="ECO:0000256" key="3">
    <source>
        <dbReference type="ARBA" id="ARBA00022989"/>
    </source>
</evidence>
<keyword evidence="7" id="KW-1185">Reference proteome</keyword>
<comment type="subcellular location">
    <subcellularLocation>
        <location evidence="1">Membrane</location>
        <topology evidence="1">Multi-pass membrane protein</topology>
    </subcellularLocation>
</comment>
<accession>A0A542Y687</accession>
<dbReference type="Proteomes" id="UP000319094">
    <property type="component" value="Unassembled WGS sequence"/>
</dbReference>
<sequence>MNTEHGTATLAGGEESLLGGRWLRIRGADRQTYAALRDEYGVDVEHASAASFSAENGFSYVPVSYVATAGSSFSMTRVMIAVSADLVVTIEPGGSAEALDLALARMARDGREDDSAVDIVGSILQAIADTTDELVSAMSLGTERMMMETSAILQSLEAKKSREFGVSDVTYTQQELADMESLLSHCMESQLALAEAARHLRAKLWGLGVEARGDLARLIDDIEAIEPHIDFVHDRVRLLQQTNNLALNVKQNQIIKVFSVVTAVFLPVMLLSTYYSMNFENMPILAWQYAEPMIIVLSFIFALAPLVYVRQRGWLR</sequence>
<dbReference type="GO" id="GO:0015099">
    <property type="term" value="F:nickel cation transmembrane transporter activity"/>
    <property type="evidence" value="ECO:0007669"/>
    <property type="project" value="TreeGrafter"/>
</dbReference>